<evidence type="ECO:0000313" key="4">
    <source>
        <dbReference type="Proteomes" id="UP000663874"/>
    </source>
</evidence>
<name>A0A819HW59_9BILA</name>
<sequence length="277" mass="31905">MSYPTMEEIVKISKDENVYLVQEVDHIDEPTQQTSLVTNERVFWSSLSCSNNERRRTNTSVLHDSSFFYKKKSSRLYFNIRSLPDQSLLKLDGSKVAYQFVPSMRRAYEPGAIFPLTSAQQRLFSVYYHHEGGPHHWYIIPHRERISVQTIIDKQNSSICLDHDRILIDPSVLDKYHIRYHRIIQHPNEFVVLSAGTLAQSFSEDASWSESIEFTLPGWIEDGHANVSVSPYRCNLPQDSLPKSIDLPLFPHEIIQNYITSDLNINTSDESVASKGS</sequence>
<dbReference type="GO" id="GO:0032452">
    <property type="term" value="F:histone demethylase activity"/>
    <property type="evidence" value="ECO:0007669"/>
    <property type="project" value="TreeGrafter"/>
</dbReference>
<gene>
    <name evidence="3" type="ORF">FNK824_LOCUS21031</name>
    <name evidence="2" type="ORF">PYM288_LOCUS6645</name>
</gene>
<feature type="domain" description="JmjC" evidence="1">
    <location>
        <begin position="72"/>
        <end position="231"/>
    </location>
</feature>
<dbReference type="Proteomes" id="UP000663874">
    <property type="component" value="Unassembled WGS sequence"/>
</dbReference>
<proteinExistence type="predicted"/>
<dbReference type="GO" id="GO:0010468">
    <property type="term" value="P:regulation of gene expression"/>
    <property type="evidence" value="ECO:0007669"/>
    <property type="project" value="TreeGrafter"/>
</dbReference>
<comment type="caution">
    <text evidence="3">The sequence shown here is derived from an EMBL/GenBank/DDBJ whole genome shotgun (WGS) entry which is preliminary data.</text>
</comment>
<dbReference type="PANTHER" id="PTHR10694">
    <property type="entry name" value="LYSINE-SPECIFIC DEMETHYLASE"/>
    <property type="match status" value="1"/>
</dbReference>
<organism evidence="3 4">
    <name type="scientific">Rotaria sordida</name>
    <dbReference type="NCBI Taxonomy" id="392033"/>
    <lineage>
        <taxon>Eukaryota</taxon>
        <taxon>Metazoa</taxon>
        <taxon>Spiralia</taxon>
        <taxon>Gnathifera</taxon>
        <taxon>Rotifera</taxon>
        <taxon>Eurotatoria</taxon>
        <taxon>Bdelloidea</taxon>
        <taxon>Philodinida</taxon>
        <taxon>Philodinidae</taxon>
        <taxon>Rotaria</taxon>
    </lineage>
</organism>
<dbReference type="EMBL" id="CAJNOH010000075">
    <property type="protein sequence ID" value="CAF0842645.1"/>
    <property type="molecule type" value="Genomic_DNA"/>
</dbReference>
<dbReference type="InterPro" id="IPR003347">
    <property type="entry name" value="JmjC_dom"/>
</dbReference>
<dbReference type="Gene3D" id="2.60.120.650">
    <property type="entry name" value="Cupin"/>
    <property type="match status" value="1"/>
</dbReference>
<dbReference type="GO" id="GO:0000785">
    <property type="term" value="C:chromatin"/>
    <property type="evidence" value="ECO:0007669"/>
    <property type="project" value="TreeGrafter"/>
</dbReference>
<dbReference type="AlphaFoldDB" id="A0A819HW59"/>
<reference evidence="3" key="1">
    <citation type="submission" date="2021-02" db="EMBL/GenBank/DDBJ databases">
        <authorList>
            <person name="Nowell W R."/>
        </authorList>
    </citation>
    <scope>NUCLEOTIDE SEQUENCE</scope>
</reference>
<evidence type="ECO:0000313" key="2">
    <source>
        <dbReference type="EMBL" id="CAF0842645.1"/>
    </source>
</evidence>
<dbReference type="Pfam" id="PF02373">
    <property type="entry name" value="JmjC"/>
    <property type="match status" value="1"/>
</dbReference>
<dbReference type="EMBL" id="CAJOBE010003967">
    <property type="protein sequence ID" value="CAF3909777.1"/>
    <property type="molecule type" value="Genomic_DNA"/>
</dbReference>
<evidence type="ECO:0000259" key="1">
    <source>
        <dbReference type="PROSITE" id="PS51184"/>
    </source>
</evidence>
<dbReference type="GO" id="GO:0005634">
    <property type="term" value="C:nucleus"/>
    <property type="evidence" value="ECO:0007669"/>
    <property type="project" value="TreeGrafter"/>
</dbReference>
<accession>A0A819HW59</accession>
<dbReference type="SMART" id="SM00558">
    <property type="entry name" value="JmjC"/>
    <property type="match status" value="1"/>
</dbReference>
<dbReference type="Proteomes" id="UP000663854">
    <property type="component" value="Unassembled WGS sequence"/>
</dbReference>
<dbReference type="PROSITE" id="PS51184">
    <property type="entry name" value="JMJC"/>
    <property type="match status" value="1"/>
</dbReference>
<evidence type="ECO:0000313" key="3">
    <source>
        <dbReference type="EMBL" id="CAF3909777.1"/>
    </source>
</evidence>
<protein>
    <recommendedName>
        <fullName evidence="1">JmjC domain-containing protein</fullName>
    </recommendedName>
</protein>